<keyword evidence="2" id="KW-1185">Reference proteome</keyword>
<gene>
    <name evidence="1" type="ORF">WA026_003577</name>
</gene>
<proteinExistence type="predicted"/>
<evidence type="ECO:0000313" key="2">
    <source>
        <dbReference type="Proteomes" id="UP001431783"/>
    </source>
</evidence>
<sequence length="91" mass="10217">MLIINSPVSAACISILNYAKCAYDQKNKHVLAAEDLEWNRKTRGEWTPLAYRTIKTDLNFVDLFIRGPEEFHSVVGGPPNCYALYGADVVL</sequence>
<name>A0AAW1TN90_9CUCU</name>
<organism evidence="1 2">
    <name type="scientific">Henosepilachna vigintioctopunctata</name>
    <dbReference type="NCBI Taxonomy" id="420089"/>
    <lineage>
        <taxon>Eukaryota</taxon>
        <taxon>Metazoa</taxon>
        <taxon>Ecdysozoa</taxon>
        <taxon>Arthropoda</taxon>
        <taxon>Hexapoda</taxon>
        <taxon>Insecta</taxon>
        <taxon>Pterygota</taxon>
        <taxon>Neoptera</taxon>
        <taxon>Endopterygota</taxon>
        <taxon>Coleoptera</taxon>
        <taxon>Polyphaga</taxon>
        <taxon>Cucujiformia</taxon>
        <taxon>Coccinelloidea</taxon>
        <taxon>Coccinellidae</taxon>
        <taxon>Epilachninae</taxon>
        <taxon>Epilachnini</taxon>
        <taxon>Henosepilachna</taxon>
    </lineage>
</organism>
<evidence type="ECO:0000313" key="1">
    <source>
        <dbReference type="EMBL" id="KAK9869853.1"/>
    </source>
</evidence>
<dbReference type="Proteomes" id="UP001431783">
    <property type="component" value="Unassembled WGS sequence"/>
</dbReference>
<protein>
    <submittedName>
        <fullName evidence="1">Uncharacterized protein</fullName>
    </submittedName>
</protein>
<dbReference type="EMBL" id="JARQZJ010000001">
    <property type="protein sequence ID" value="KAK9869853.1"/>
    <property type="molecule type" value="Genomic_DNA"/>
</dbReference>
<accession>A0AAW1TN90</accession>
<reference evidence="1 2" key="1">
    <citation type="submission" date="2023-03" db="EMBL/GenBank/DDBJ databases">
        <title>Genome insight into feeding habits of ladybird beetles.</title>
        <authorList>
            <person name="Li H.-S."/>
            <person name="Huang Y.-H."/>
            <person name="Pang H."/>
        </authorList>
    </citation>
    <scope>NUCLEOTIDE SEQUENCE [LARGE SCALE GENOMIC DNA]</scope>
    <source>
        <strain evidence="1">SYSU_2023b</strain>
        <tissue evidence="1">Whole body</tissue>
    </source>
</reference>
<dbReference type="AlphaFoldDB" id="A0AAW1TN90"/>
<comment type="caution">
    <text evidence="1">The sequence shown here is derived from an EMBL/GenBank/DDBJ whole genome shotgun (WGS) entry which is preliminary data.</text>
</comment>